<reference evidence="2 3" key="1">
    <citation type="journal article" date="2014" name="Genome Announc.">
        <title>Draft Genome Sequence of Kocuria palustris PEL.</title>
        <authorList>
            <person name="Sharma G."/>
            <person name="Khatri I."/>
            <person name="Subramanian S."/>
        </authorList>
    </citation>
    <scope>NUCLEOTIDE SEQUENCE [LARGE SCALE GENOMIC DNA]</scope>
    <source>
        <strain evidence="2 3">PEL</strain>
    </source>
</reference>
<gene>
    <name evidence="2" type="ORF">C884_01517</name>
</gene>
<organism evidence="2 3">
    <name type="scientific">Kocuria palustris PEL</name>
    <dbReference type="NCBI Taxonomy" id="1236550"/>
    <lineage>
        <taxon>Bacteria</taxon>
        <taxon>Bacillati</taxon>
        <taxon>Actinomycetota</taxon>
        <taxon>Actinomycetes</taxon>
        <taxon>Micrococcales</taxon>
        <taxon>Micrococcaceae</taxon>
        <taxon>Kocuria</taxon>
    </lineage>
</organism>
<proteinExistence type="predicted"/>
<dbReference type="AlphaFoldDB" id="M2XED2"/>
<dbReference type="Proteomes" id="UP000009877">
    <property type="component" value="Unassembled WGS sequence"/>
</dbReference>
<accession>M2XED2</accession>
<feature type="domain" description="Integrase catalytic" evidence="1">
    <location>
        <begin position="2"/>
        <end position="40"/>
    </location>
</feature>
<protein>
    <submittedName>
        <fullName evidence="2">Mobile element protein</fullName>
    </submittedName>
</protein>
<comment type="caution">
    <text evidence="2">The sequence shown here is derived from an EMBL/GenBank/DDBJ whole genome shotgun (WGS) entry which is preliminary data.</text>
</comment>
<dbReference type="GO" id="GO:0015074">
    <property type="term" value="P:DNA integration"/>
    <property type="evidence" value="ECO:0007669"/>
    <property type="project" value="InterPro"/>
</dbReference>
<name>M2XED2_9MICC</name>
<sequence length="68" mass="7769">MFKAELIRDRGPWRNIDELEIEVAGYIDWFNHRRLHGEIGLVPRAEHEAACHRDHAVPAPAETALASL</sequence>
<evidence type="ECO:0000313" key="2">
    <source>
        <dbReference type="EMBL" id="EME37466.1"/>
    </source>
</evidence>
<dbReference type="EMBL" id="ANHZ02000003">
    <property type="protein sequence ID" value="EME37466.1"/>
    <property type="molecule type" value="Genomic_DNA"/>
</dbReference>
<dbReference type="Pfam" id="PF13333">
    <property type="entry name" value="rve_2"/>
    <property type="match status" value="1"/>
</dbReference>
<dbReference type="InterPro" id="IPR001584">
    <property type="entry name" value="Integrase_cat-core"/>
</dbReference>
<keyword evidence="3" id="KW-1185">Reference proteome</keyword>
<evidence type="ECO:0000313" key="3">
    <source>
        <dbReference type="Proteomes" id="UP000009877"/>
    </source>
</evidence>
<evidence type="ECO:0000259" key="1">
    <source>
        <dbReference type="Pfam" id="PF13333"/>
    </source>
</evidence>